<reference evidence="1" key="1">
    <citation type="submission" date="2021-03" db="EMBL/GenBank/DDBJ databases">
        <authorList>
            <consortium name="DOE Joint Genome Institute"/>
            <person name="Ahrendt S."/>
            <person name="Looney B.P."/>
            <person name="Miyauchi S."/>
            <person name="Morin E."/>
            <person name="Drula E."/>
            <person name="Courty P.E."/>
            <person name="Chicoki N."/>
            <person name="Fauchery L."/>
            <person name="Kohler A."/>
            <person name="Kuo A."/>
            <person name="Labutti K."/>
            <person name="Pangilinan J."/>
            <person name="Lipzen A."/>
            <person name="Riley R."/>
            <person name="Andreopoulos W."/>
            <person name="He G."/>
            <person name="Johnson J."/>
            <person name="Barry K.W."/>
            <person name="Grigoriev I.V."/>
            <person name="Nagy L."/>
            <person name="Hibbett D."/>
            <person name="Henrissat B."/>
            <person name="Matheny P.B."/>
            <person name="Labbe J."/>
            <person name="Martin F."/>
        </authorList>
    </citation>
    <scope>NUCLEOTIDE SEQUENCE</scope>
    <source>
        <strain evidence="1">HHB10654</strain>
    </source>
</reference>
<dbReference type="Proteomes" id="UP000814140">
    <property type="component" value="Unassembled WGS sequence"/>
</dbReference>
<dbReference type="EMBL" id="MU277192">
    <property type="protein sequence ID" value="KAI0066726.1"/>
    <property type="molecule type" value="Genomic_DNA"/>
</dbReference>
<sequence length="571" mass="64322">MKTAHVAREAYSSALLGGTFSPSKPCFISRVPVEVLERILYWIPAVASDPRERNPSAFMHVCGHWREVALGSKDCWTVLPMCSIAWTLFALEQSRPLPITIRASSYAKKTRVDGALKLALGGFSRVRELFLDTHLGGETFPFNAEYVLCMLEVRSAPFLEAVSIEVLELHAMEFSGFLPIQTQKPRAVYLRNVAPRSLTSGYLNLSLTTLEIYGRWNDNVATDTTYVTLSWLHAGIQEFGLGTSLWPTWDKFRECLGSLTSLESLVIVGHLLPQRDYSFPDQPVAVLPHLQNLRVHDAMDSIAVMMQCQVSFPSHANVCIRTRWHGWDNGELLAHTLDAYLASLKDYVPSFKHMTIASTASTSDTDGSMDLILVDTSVKPGVVYRFEIEQFRPPEGPPDDEQRAFPHRKQRTCFEIEASDCHVVALRMLQRAKCLHDSLRKLTIDVDFLVMTVMTRHMTPFMRNIRELDVRNMYGLADLMTAVRRMEEPALFPHLVTLQLPPASVSMECVIPLRDLVEARLGRRIFERNKDLLQTLLLVEFGSLVGAKDVRSAPEPVRISSDAFLGPCSED</sequence>
<keyword evidence="2" id="KW-1185">Reference proteome</keyword>
<proteinExistence type="predicted"/>
<protein>
    <submittedName>
        <fullName evidence="1">Uncharacterized protein</fullName>
    </submittedName>
</protein>
<evidence type="ECO:0000313" key="2">
    <source>
        <dbReference type="Proteomes" id="UP000814140"/>
    </source>
</evidence>
<evidence type="ECO:0000313" key="1">
    <source>
        <dbReference type="EMBL" id="KAI0066726.1"/>
    </source>
</evidence>
<reference evidence="1" key="2">
    <citation type="journal article" date="2022" name="New Phytol.">
        <title>Evolutionary transition to the ectomycorrhizal habit in the genomes of a hyperdiverse lineage of mushroom-forming fungi.</title>
        <authorList>
            <person name="Looney B."/>
            <person name="Miyauchi S."/>
            <person name="Morin E."/>
            <person name="Drula E."/>
            <person name="Courty P.E."/>
            <person name="Kohler A."/>
            <person name="Kuo A."/>
            <person name="LaButti K."/>
            <person name="Pangilinan J."/>
            <person name="Lipzen A."/>
            <person name="Riley R."/>
            <person name="Andreopoulos W."/>
            <person name="He G."/>
            <person name="Johnson J."/>
            <person name="Nolan M."/>
            <person name="Tritt A."/>
            <person name="Barry K.W."/>
            <person name="Grigoriev I.V."/>
            <person name="Nagy L.G."/>
            <person name="Hibbett D."/>
            <person name="Henrissat B."/>
            <person name="Matheny P.B."/>
            <person name="Labbe J."/>
            <person name="Martin F.M."/>
        </authorList>
    </citation>
    <scope>NUCLEOTIDE SEQUENCE</scope>
    <source>
        <strain evidence="1">HHB10654</strain>
    </source>
</reference>
<gene>
    <name evidence="1" type="ORF">BV25DRAFT_1421517</name>
</gene>
<comment type="caution">
    <text evidence="1">The sequence shown here is derived from an EMBL/GenBank/DDBJ whole genome shotgun (WGS) entry which is preliminary data.</text>
</comment>
<accession>A0ACB8TE98</accession>
<organism evidence="1 2">
    <name type="scientific">Artomyces pyxidatus</name>
    <dbReference type="NCBI Taxonomy" id="48021"/>
    <lineage>
        <taxon>Eukaryota</taxon>
        <taxon>Fungi</taxon>
        <taxon>Dikarya</taxon>
        <taxon>Basidiomycota</taxon>
        <taxon>Agaricomycotina</taxon>
        <taxon>Agaricomycetes</taxon>
        <taxon>Russulales</taxon>
        <taxon>Auriscalpiaceae</taxon>
        <taxon>Artomyces</taxon>
    </lineage>
</organism>
<name>A0ACB8TE98_9AGAM</name>